<dbReference type="AlphaFoldDB" id="A0A6J4T806"/>
<feature type="compositionally biased region" description="Basic residues" evidence="1">
    <location>
        <begin position="45"/>
        <end position="56"/>
    </location>
</feature>
<feature type="region of interest" description="Disordered" evidence="1">
    <location>
        <begin position="16"/>
        <end position="35"/>
    </location>
</feature>
<feature type="region of interest" description="Disordered" evidence="1">
    <location>
        <begin position="45"/>
        <end position="110"/>
    </location>
</feature>
<feature type="non-terminal residue" evidence="2">
    <location>
        <position position="1"/>
    </location>
</feature>
<sequence>VRRSALGRRLGARALVGAEGAGGPAGAGPGGLLGHPLRVRVHLGRARARERRRRQARRDPAADGLQRRILRRPRADAVHAGGPPHRDLRRGVAGRSGRHLHRDGRRRRAT</sequence>
<reference evidence="2" key="1">
    <citation type="submission" date="2020-02" db="EMBL/GenBank/DDBJ databases">
        <authorList>
            <person name="Meier V. D."/>
        </authorList>
    </citation>
    <scope>NUCLEOTIDE SEQUENCE</scope>
    <source>
        <strain evidence="2">AVDCRST_MAG85</strain>
    </source>
</reference>
<evidence type="ECO:0000256" key="1">
    <source>
        <dbReference type="SAM" id="MobiDB-lite"/>
    </source>
</evidence>
<organism evidence="2">
    <name type="scientific">uncultured Solirubrobacteraceae bacterium</name>
    <dbReference type="NCBI Taxonomy" id="1162706"/>
    <lineage>
        <taxon>Bacteria</taxon>
        <taxon>Bacillati</taxon>
        <taxon>Actinomycetota</taxon>
        <taxon>Thermoleophilia</taxon>
        <taxon>Solirubrobacterales</taxon>
        <taxon>Solirubrobacteraceae</taxon>
        <taxon>environmental samples</taxon>
    </lineage>
</organism>
<evidence type="ECO:0000313" key="2">
    <source>
        <dbReference type="EMBL" id="CAA9516573.1"/>
    </source>
</evidence>
<feature type="non-terminal residue" evidence="2">
    <location>
        <position position="110"/>
    </location>
</feature>
<feature type="compositionally biased region" description="Basic residues" evidence="1">
    <location>
        <begin position="96"/>
        <end position="110"/>
    </location>
</feature>
<accession>A0A6J4T806</accession>
<name>A0A6J4T806_9ACTN</name>
<protein>
    <submittedName>
        <fullName evidence="2">Uncharacterized protein</fullName>
    </submittedName>
</protein>
<proteinExistence type="predicted"/>
<dbReference type="EMBL" id="CADCVT010000288">
    <property type="protein sequence ID" value="CAA9516573.1"/>
    <property type="molecule type" value="Genomic_DNA"/>
</dbReference>
<gene>
    <name evidence="2" type="ORF">AVDCRST_MAG85-2646</name>
</gene>
<feature type="compositionally biased region" description="Gly residues" evidence="1">
    <location>
        <begin position="19"/>
        <end position="33"/>
    </location>
</feature>